<dbReference type="Pfam" id="PF00905">
    <property type="entry name" value="Transpeptidase"/>
    <property type="match status" value="1"/>
</dbReference>
<keyword evidence="4" id="KW-0132">Cell division</keyword>
<dbReference type="InterPro" id="IPR036138">
    <property type="entry name" value="PBP_dimer_sf"/>
</dbReference>
<dbReference type="InterPro" id="IPR050515">
    <property type="entry name" value="Beta-lactam/transpept"/>
</dbReference>
<dbReference type="PANTHER" id="PTHR30627">
    <property type="entry name" value="PEPTIDOGLYCAN D,D-TRANSPEPTIDASE"/>
    <property type="match status" value="1"/>
</dbReference>
<sequence length="532" mass="58036">MSISTGIRRLTLFFVVMFVAFSGGLVYWQVVVAKEVTDNPHNGRACLTDNAPVRGRIFDRNGVLLAESKASKACGYVRHYTEPSLAGLIGYYAGPNFPATGLEKQYDDYLSGRLGTTMLDNTMNRVLHRPPVGDDIYLTIDVRIQRIVNKHFDDPVPIDNDKTFKTDRGAVVVADPKTGEILAMVSRPSYDPNKLVEGLQEKGDLSYYNQLIKDPEQPLLMRPLQSRYVPGSVFKAVTLLAGLDSGKTTLNEQFDRKHALGPIVVGQHQVGPTGNNLEPYTFRFPVTTEYGFTHSDNVIFAQIGANIGVDAWQDYVKRFYITQDIPFDLPITKGSVTRGDQALDVNLLADNAFGQGVDFVTPMHMSLLTNIIANDGQLMQPMIVSKIVDTNKNPMKTNSPQPLGSRQASAQAATGARQAMYGVTHCGSGLVAGVNISTSPWGIISKTGTAELGGNQPAHSWMITAAPYSVSNPTELPKLTIVAMKENGGEGGSTTGPMITNMYNDIFTNVMKIQQPPATPSNYCYTTQLLQS</sequence>
<dbReference type="InterPro" id="IPR054120">
    <property type="entry name" value="PBPA_dimer"/>
</dbReference>
<dbReference type="Gene3D" id="3.90.1310.10">
    <property type="entry name" value="Penicillin-binding protein 2a (Domain 2)"/>
    <property type="match status" value="1"/>
</dbReference>
<keyword evidence="5" id="KW-1185">Reference proteome</keyword>
<evidence type="ECO:0000256" key="1">
    <source>
        <dbReference type="SAM" id="MobiDB-lite"/>
    </source>
</evidence>
<keyword evidence="4" id="KW-0131">Cell cycle</keyword>
<accession>A0A8J3N2N9</accession>
<dbReference type="EMBL" id="BNJK01000001">
    <property type="protein sequence ID" value="GHO92372.1"/>
    <property type="molecule type" value="Genomic_DNA"/>
</dbReference>
<dbReference type="SUPFAM" id="SSF56601">
    <property type="entry name" value="beta-lactamase/transpeptidase-like"/>
    <property type="match status" value="1"/>
</dbReference>
<dbReference type="InterPro" id="IPR012338">
    <property type="entry name" value="Beta-lactam/transpept-like"/>
</dbReference>
<dbReference type="PANTHER" id="PTHR30627:SF24">
    <property type="entry name" value="PENICILLIN-BINDING PROTEIN 4B"/>
    <property type="match status" value="1"/>
</dbReference>
<feature type="compositionally biased region" description="Polar residues" evidence="1">
    <location>
        <begin position="391"/>
        <end position="402"/>
    </location>
</feature>
<dbReference type="SUPFAM" id="SSF56519">
    <property type="entry name" value="Penicillin binding protein dimerisation domain"/>
    <property type="match status" value="1"/>
</dbReference>
<dbReference type="GO" id="GO:0005886">
    <property type="term" value="C:plasma membrane"/>
    <property type="evidence" value="ECO:0007669"/>
    <property type="project" value="TreeGrafter"/>
</dbReference>
<organism evidence="4 5">
    <name type="scientific">Reticulibacter mediterranei</name>
    <dbReference type="NCBI Taxonomy" id="2778369"/>
    <lineage>
        <taxon>Bacteria</taxon>
        <taxon>Bacillati</taxon>
        <taxon>Chloroflexota</taxon>
        <taxon>Ktedonobacteria</taxon>
        <taxon>Ktedonobacterales</taxon>
        <taxon>Reticulibacteraceae</taxon>
        <taxon>Reticulibacter</taxon>
    </lineage>
</organism>
<name>A0A8J3N2N9_9CHLR</name>
<dbReference type="GO" id="GO:0071555">
    <property type="term" value="P:cell wall organization"/>
    <property type="evidence" value="ECO:0007669"/>
    <property type="project" value="TreeGrafter"/>
</dbReference>
<dbReference type="GO" id="GO:0008658">
    <property type="term" value="F:penicillin binding"/>
    <property type="evidence" value="ECO:0007669"/>
    <property type="project" value="InterPro"/>
</dbReference>
<reference evidence="4" key="1">
    <citation type="submission" date="2020-10" db="EMBL/GenBank/DDBJ databases">
        <title>Taxonomic study of unclassified bacteria belonging to the class Ktedonobacteria.</title>
        <authorList>
            <person name="Yabe S."/>
            <person name="Wang C.M."/>
            <person name="Zheng Y."/>
            <person name="Sakai Y."/>
            <person name="Cavaletti L."/>
            <person name="Monciardini P."/>
            <person name="Donadio S."/>
        </authorList>
    </citation>
    <scope>NUCLEOTIDE SEQUENCE</scope>
    <source>
        <strain evidence="4">ID150040</strain>
    </source>
</reference>
<evidence type="ECO:0000259" key="2">
    <source>
        <dbReference type="Pfam" id="PF00905"/>
    </source>
</evidence>
<evidence type="ECO:0000313" key="5">
    <source>
        <dbReference type="Proteomes" id="UP000597444"/>
    </source>
</evidence>
<comment type="caution">
    <text evidence="4">The sequence shown here is derived from an EMBL/GenBank/DDBJ whole genome shotgun (WGS) entry which is preliminary data.</text>
</comment>
<proteinExistence type="predicted"/>
<dbReference type="InterPro" id="IPR001460">
    <property type="entry name" value="PCN-bd_Tpept"/>
</dbReference>
<feature type="domain" description="Penicillin-binding protein transpeptidase" evidence="2">
    <location>
        <begin position="169"/>
        <end position="498"/>
    </location>
</feature>
<feature type="region of interest" description="Disordered" evidence="1">
    <location>
        <begin position="391"/>
        <end position="411"/>
    </location>
</feature>
<dbReference type="Proteomes" id="UP000597444">
    <property type="component" value="Unassembled WGS sequence"/>
</dbReference>
<dbReference type="Gene3D" id="3.40.710.10">
    <property type="entry name" value="DD-peptidase/beta-lactamase superfamily"/>
    <property type="match status" value="1"/>
</dbReference>
<evidence type="ECO:0000313" key="4">
    <source>
        <dbReference type="EMBL" id="GHO92372.1"/>
    </source>
</evidence>
<gene>
    <name evidence="4" type="ORF">KSF_024200</name>
</gene>
<dbReference type="Pfam" id="PF21922">
    <property type="entry name" value="PBP_dimer_2"/>
    <property type="match status" value="1"/>
</dbReference>
<dbReference type="AlphaFoldDB" id="A0A8J3N2N9"/>
<dbReference type="GO" id="GO:0051301">
    <property type="term" value="P:cell division"/>
    <property type="evidence" value="ECO:0007669"/>
    <property type="project" value="UniProtKB-KW"/>
</dbReference>
<protein>
    <submittedName>
        <fullName evidence="4">Cell division protein FtsI</fullName>
    </submittedName>
</protein>
<evidence type="ECO:0000259" key="3">
    <source>
        <dbReference type="Pfam" id="PF21922"/>
    </source>
</evidence>
<dbReference type="RefSeq" id="WP_220203211.1">
    <property type="nucleotide sequence ID" value="NZ_BNJK01000001.1"/>
</dbReference>
<feature type="domain" description="Penicillin binding protein A dimerisation" evidence="3">
    <location>
        <begin position="54"/>
        <end position="135"/>
    </location>
</feature>